<evidence type="ECO:0000256" key="1">
    <source>
        <dbReference type="SAM" id="MobiDB-lite"/>
    </source>
</evidence>
<sequence>MGKRIRIVSTKEVVQPAESTNQGENISSEASDPSPDKSLLQGSKKRARGPTKKKEIWNLASDEQILVTFNELCQPIGDEGNELTNFLGTLVRMPQHIGINYPEWRKVPKEKKEDLWSIIKEKFSFESDQSEDRIKGWIMMDMSSKWKSWKYELKKSSYDPSKTIDEIVESQTDDRVEASKFRKLVASWFTEKKTDEKEQGCKSVTRRNADIKARSTDKETTNSSNWENDDMSKVKGPERRGAFRCTGKFLFRKNKTLHDPQVPLLKAQVKFLRQGFMMFDAAVQEQVPNLNMSSFMNYMNMESKSKKRLKILKKRIKITLAKRHIVVMCLDYYLLPFNFEEASYKEHNTNAWKGALMTTLRSYKTLYIMWSQESFNNGSTYRGPRKTGEGTEARHDHWNRLTGTNESGSASGSASSPLVCSF</sequence>
<feature type="region of interest" description="Disordered" evidence="1">
    <location>
        <begin position="197"/>
        <end position="233"/>
    </location>
</feature>
<accession>A0A2U1MWA3</accession>
<evidence type="ECO:0000313" key="2">
    <source>
        <dbReference type="EMBL" id="PWA65519.1"/>
    </source>
</evidence>
<reference evidence="2 3" key="1">
    <citation type="journal article" date="2018" name="Mol. Plant">
        <title>The genome of Artemisia annua provides insight into the evolution of Asteraceae family and artemisinin biosynthesis.</title>
        <authorList>
            <person name="Shen Q."/>
            <person name="Zhang L."/>
            <person name="Liao Z."/>
            <person name="Wang S."/>
            <person name="Yan T."/>
            <person name="Shi P."/>
            <person name="Liu M."/>
            <person name="Fu X."/>
            <person name="Pan Q."/>
            <person name="Wang Y."/>
            <person name="Lv Z."/>
            <person name="Lu X."/>
            <person name="Zhang F."/>
            <person name="Jiang W."/>
            <person name="Ma Y."/>
            <person name="Chen M."/>
            <person name="Hao X."/>
            <person name="Li L."/>
            <person name="Tang Y."/>
            <person name="Lv G."/>
            <person name="Zhou Y."/>
            <person name="Sun X."/>
            <person name="Brodelius P.E."/>
            <person name="Rose J.K.C."/>
            <person name="Tang K."/>
        </authorList>
    </citation>
    <scope>NUCLEOTIDE SEQUENCE [LARGE SCALE GENOMIC DNA]</scope>
    <source>
        <strain evidence="3">cv. Huhao1</strain>
        <tissue evidence="2">Leaf</tissue>
    </source>
</reference>
<name>A0A2U1MWA3_ARTAN</name>
<dbReference type="PANTHER" id="PTHR33144">
    <property type="entry name" value="OS10G0409366 PROTEIN-RELATED"/>
    <property type="match status" value="1"/>
</dbReference>
<feature type="region of interest" description="Disordered" evidence="1">
    <location>
        <begin position="1"/>
        <end position="53"/>
    </location>
</feature>
<dbReference type="OrthoDB" id="1913335at2759"/>
<dbReference type="Proteomes" id="UP000245207">
    <property type="component" value="Unassembled WGS sequence"/>
</dbReference>
<keyword evidence="3" id="KW-1185">Reference proteome</keyword>
<feature type="compositionally biased region" description="Basic and acidic residues" evidence="1">
    <location>
        <begin position="207"/>
        <end position="220"/>
    </location>
</feature>
<comment type="caution">
    <text evidence="2">The sequence shown here is derived from an EMBL/GenBank/DDBJ whole genome shotgun (WGS) entry which is preliminary data.</text>
</comment>
<organism evidence="2 3">
    <name type="scientific">Artemisia annua</name>
    <name type="common">Sweet wormwood</name>
    <dbReference type="NCBI Taxonomy" id="35608"/>
    <lineage>
        <taxon>Eukaryota</taxon>
        <taxon>Viridiplantae</taxon>
        <taxon>Streptophyta</taxon>
        <taxon>Embryophyta</taxon>
        <taxon>Tracheophyta</taxon>
        <taxon>Spermatophyta</taxon>
        <taxon>Magnoliopsida</taxon>
        <taxon>eudicotyledons</taxon>
        <taxon>Gunneridae</taxon>
        <taxon>Pentapetalae</taxon>
        <taxon>asterids</taxon>
        <taxon>campanulids</taxon>
        <taxon>Asterales</taxon>
        <taxon>Asteraceae</taxon>
        <taxon>Asteroideae</taxon>
        <taxon>Anthemideae</taxon>
        <taxon>Artemisiinae</taxon>
        <taxon>Artemisia</taxon>
    </lineage>
</organism>
<feature type="region of interest" description="Disordered" evidence="1">
    <location>
        <begin position="399"/>
        <end position="422"/>
    </location>
</feature>
<dbReference type="PANTHER" id="PTHR33144:SF50">
    <property type="entry name" value="OS03G0714750 PROTEIN"/>
    <property type="match status" value="1"/>
</dbReference>
<evidence type="ECO:0000313" key="3">
    <source>
        <dbReference type="Proteomes" id="UP000245207"/>
    </source>
</evidence>
<proteinExistence type="predicted"/>
<dbReference type="AlphaFoldDB" id="A0A2U1MWA3"/>
<feature type="compositionally biased region" description="Low complexity" evidence="1">
    <location>
        <begin position="407"/>
        <end position="416"/>
    </location>
</feature>
<feature type="compositionally biased region" description="Polar residues" evidence="1">
    <location>
        <begin position="17"/>
        <end position="31"/>
    </location>
</feature>
<dbReference type="EMBL" id="PKPP01004206">
    <property type="protein sequence ID" value="PWA65519.1"/>
    <property type="molecule type" value="Genomic_DNA"/>
</dbReference>
<gene>
    <name evidence="2" type="ORF">CTI12_AA337240</name>
</gene>
<protein>
    <submittedName>
        <fullName evidence="2">Uncharacterized protein</fullName>
    </submittedName>
</protein>